<dbReference type="EMBL" id="CAJEWN010001871">
    <property type="protein sequence ID" value="CAD2200567.1"/>
    <property type="molecule type" value="Genomic_DNA"/>
</dbReference>
<comment type="similarity">
    <text evidence="2 13">Belongs to the UQCRQ/QCR8 family.</text>
</comment>
<comment type="caution">
    <text evidence="14">The sequence shown here is derived from an EMBL/GenBank/DDBJ whole genome shotgun (WGS) entry which is preliminary data.</text>
</comment>
<keyword evidence="6" id="KW-0812">Transmembrane</keyword>
<dbReference type="Proteomes" id="UP000580250">
    <property type="component" value="Unassembled WGS sequence"/>
</dbReference>
<evidence type="ECO:0000256" key="2">
    <source>
        <dbReference type="ARBA" id="ARBA00007668"/>
    </source>
</evidence>
<evidence type="ECO:0000256" key="7">
    <source>
        <dbReference type="ARBA" id="ARBA00022792"/>
    </source>
</evidence>
<keyword evidence="8 13" id="KW-0249">Electron transport</keyword>
<dbReference type="Pfam" id="PF02939">
    <property type="entry name" value="UcrQ"/>
    <property type="match status" value="1"/>
</dbReference>
<evidence type="ECO:0000313" key="16">
    <source>
        <dbReference type="Proteomes" id="UP000580250"/>
    </source>
</evidence>
<accession>A0A6V7U0Z0</accession>
<comment type="function">
    <text evidence="13">Component of the ubiquinol-cytochrome c oxidoreductase, a multisubunit transmembrane complex that is part of the mitochondrial electron transport chain which drives oxidative phosphorylation. The complex plays an important role in the uptake of multiple carbon sources present in different host niches.</text>
</comment>
<dbReference type="AlphaFoldDB" id="A0A6V7U0Z0"/>
<keyword evidence="5 13" id="KW-0679">Respiratory chain</keyword>
<dbReference type="SUPFAM" id="SSF81508">
    <property type="entry name" value="Ubiquinone-binding protein QP-C of cytochrome bc1 complex (Ubiquinol-cytochrome c reductase)"/>
    <property type="match status" value="1"/>
</dbReference>
<evidence type="ECO:0000256" key="3">
    <source>
        <dbReference type="ARBA" id="ARBA00016324"/>
    </source>
</evidence>
<evidence type="ECO:0000256" key="5">
    <source>
        <dbReference type="ARBA" id="ARBA00022660"/>
    </source>
</evidence>
<dbReference type="OrthoDB" id="6683853at2759"/>
<dbReference type="GO" id="GO:0006122">
    <property type="term" value="P:mitochondrial electron transport, ubiquinol to cytochrome c"/>
    <property type="evidence" value="ECO:0007669"/>
    <property type="project" value="UniProtKB-UniRule"/>
</dbReference>
<keyword evidence="11" id="KW-0472">Membrane</keyword>
<comment type="subunit">
    <text evidence="12 13">Component of the ubiquinol-cytochrome c oxidoreductase (cytochrome b-c1 complex, complex III, CIII), a multisubunit enzyme composed of 11 subunits. The complex is composed of 3 respiratory subunits cytochrome b, cytochrome c1 and Rieske protein UQCRFS1, 2 core protein subunits UQCRC1/QCR1 and UQCRC2/QCR2, and 6 low-molecular weight protein subunits UQCRH/QCR6, UQCRB/QCR7, UQCRQ/QCR8, UQCR10/QCR9, UQCR11/QCR10 and subunit 9, the cleavage product of Rieske protein UQCRFS1. The complex exists as an obligatory dimer and forms supercomplexes (SCs) in the inner mitochondrial membrane with NADH-ubiquinone oxidoreductase (complex I, CI) and cytochrome c oxidase (complex IV, CIV), resulting in different assemblies (supercomplex SCI(1)III(2)IV(1) and megacomplex MCI(2)III(2)IV(2)). Interacts with UQCC6.</text>
</comment>
<dbReference type="Gene3D" id="1.20.5.210">
    <property type="entry name" value="Cytochrome b-c1 complex subunit 8"/>
    <property type="match status" value="1"/>
</dbReference>
<keyword evidence="7 13" id="KW-0999">Mitochondrion inner membrane</keyword>
<evidence type="ECO:0000256" key="6">
    <source>
        <dbReference type="ARBA" id="ARBA00022692"/>
    </source>
</evidence>
<evidence type="ECO:0000256" key="8">
    <source>
        <dbReference type="ARBA" id="ARBA00022982"/>
    </source>
</evidence>
<keyword evidence="9" id="KW-1133">Transmembrane helix</keyword>
<protein>
    <recommendedName>
        <fullName evidence="3 13">Cytochrome b-c1 complex subunit 8</fullName>
    </recommendedName>
    <alternativeName>
        <fullName evidence="13">Complex III subunit 8</fullName>
    </alternativeName>
</protein>
<name>A0A6V7U0Z0_MELEN</name>
<evidence type="ECO:0000256" key="12">
    <source>
        <dbReference type="ARBA" id="ARBA00047105"/>
    </source>
</evidence>
<sequence>MRFTNIRMGGGIGQELGKFTKAYGFYRIALAPNEQKAWKGFFIGCWKPIREHGRYWWTWALPGTIYYLVYANAKEAHEKWRREKHH</sequence>
<organism evidence="14 16">
    <name type="scientific">Meloidogyne enterolobii</name>
    <name type="common">Root-knot nematode worm</name>
    <name type="synonym">Meloidogyne mayaguensis</name>
    <dbReference type="NCBI Taxonomy" id="390850"/>
    <lineage>
        <taxon>Eukaryota</taxon>
        <taxon>Metazoa</taxon>
        <taxon>Ecdysozoa</taxon>
        <taxon>Nematoda</taxon>
        <taxon>Chromadorea</taxon>
        <taxon>Rhabditida</taxon>
        <taxon>Tylenchina</taxon>
        <taxon>Tylenchomorpha</taxon>
        <taxon>Tylenchoidea</taxon>
        <taxon>Meloidogynidae</taxon>
        <taxon>Meloidogyninae</taxon>
        <taxon>Meloidogyne</taxon>
    </lineage>
</organism>
<evidence type="ECO:0000256" key="1">
    <source>
        <dbReference type="ARBA" id="ARBA00004434"/>
    </source>
</evidence>
<dbReference type="GO" id="GO:0005743">
    <property type="term" value="C:mitochondrial inner membrane"/>
    <property type="evidence" value="ECO:0007669"/>
    <property type="project" value="UniProtKB-SubCell"/>
</dbReference>
<dbReference type="GO" id="GO:0045275">
    <property type="term" value="C:respiratory chain complex III"/>
    <property type="evidence" value="ECO:0007669"/>
    <property type="project" value="UniProtKB-UniRule"/>
</dbReference>
<comment type="subcellular location">
    <subcellularLocation>
        <location evidence="1 13">Mitochondrion inner membrane</location>
        <topology evidence="1 13">Single-pass membrane protein</topology>
    </subcellularLocation>
</comment>
<proteinExistence type="inferred from homology"/>
<evidence type="ECO:0000256" key="13">
    <source>
        <dbReference type="RuleBase" id="RU368118"/>
    </source>
</evidence>
<gene>
    <name evidence="15" type="ORF">MENT_LOCUS54042</name>
    <name evidence="14" type="ORF">MENT_LOCUS6500</name>
</gene>
<evidence type="ECO:0000256" key="9">
    <source>
        <dbReference type="ARBA" id="ARBA00022989"/>
    </source>
</evidence>
<dbReference type="InterPro" id="IPR036642">
    <property type="entry name" value="Cyt_bc1_su8_sf"/>
</dbReference>
<keyword evidence="10 13" id="KW-0496">Mitochondrion</keyword>
<evidence type="ECO:0000313" key="15">
    <source>
        <dbReference type="EMBL" id="CAD2200567.1"/>
    </source>
</evidence>
<dbReference type="EMBL" id="CAJEWN010000025">
    <property type="protein sequence ID" value="CAD2140436.1"/>
    <property type="molecule type" value="Genomic_DNA"/>
</dbReference>
<dbReference type="InterPro" id="IPR004205">
    <property type="entry name" value="Cyt_bc1_su8"/>
</dbReference>
<reference evidence="14 16" key="1">
    <citation type="submission" date="2020-08" db="EMBL/GenBank/DDBJ databases">
        <authorList>
            <person name="Koutsovoulos G."/>
            <person name="Danchin GJ E."/>
        </authorList>
    </citation>
    <scope>NUCLEOTIDE SEQUENCE [LARGE SCALE GENOMIC DNA]</scope>
</reference>
<keyword evidence="4 13" id="KW-0813">Transport</keyword>
<evidence type="ECO:0000256" key="10">
    <source>
        <dbReference type="ARBA" id="ARBA00023128"/>
    </source>
</evidence>
<evidence type="ECO:0000256" key="4">
    <source>
        <dbReference type="ARBA" id="ARBA00022448"/>
    </source>
</evidence>
<evidence type="ECO:0000313" key="14">
    <source>
        <dbReference type="EMBL" id="CAD2140436.1"/>
    </source>
</evidence>
<evidence type="ECO:0000256" key="11">
    <source>
        <dbReference type="ARBA" id="ARBA00023136"/>
    </source>
</evidence>